<dbReference type="InterPro" id="IPR013078">
    <property type="entry name" value="His_Pase_superF_clade-1"/>
</dbReference>
<dbReference type="CDD" id="cd07067">
    <property type="entry name" value="HP_PGM_like"/>
    <property type="match status" value="1"/>
</dbReference>
<proteinExistence type="predicted"/>
<dbReference type="OrthoDB" id="2185101at2"/>
<keyword evidence="2" id="KW-1185">Reference proteome</keyword>
<dbReference type="SUPFAM" id="SSF53254">
    <property type="entry name" value="Phosphoglycerate mutase-like"/>
    <property type="match status" value="1"/>
</dbReference>
<protein>
    <submittedName>
        <fullName evidence="1">Phosphoglycerate mutase</fullName>
    </submittedName>
</protein>
<dbReference type="SMART" id="SM00855">
    <property type="entry name" value="PGAM"/>
    <property type="match status" value="1"/>
</dbReference>
<dbReference type="InterPro" id="IPR029033">
    <property type="entry name" value="His_PPase_superfam"/>
</dbReference>
<dbReference type="PANTHER" id="PTHR48100:SF59">
    <property type="entry name" value="ADENOSYLCOBALAMIN_ALPHA-RIBAZOLE PHOSPHATASE"/>
    <property type="match status" value="1"/>
</dbReference>
<dbReference type="PANTHER" id="PTHR48100">
    <property type="entry name" value="BROAD-SPECIFICITY PHOSPHATASE YOR283W-RELATED"/>
    <property type="match status" value="1"/>
</dbReference>
<reference evidence="1 2" key="1">
    <citation type="journal article" date="2015" name="Int. Biodeterior. Biodegradation">
        <title>Physiological and genetic screening methods for the isolation of methyl tert-butyl ether-degrading bacteria for bioremediation purposes.</title>
        <authorList>
            <person name="Guisado I.M."/>
            <person name="Purswani J."/>
            <person name="Gonzalez Lopez J."/>
            <person name="Pozo C."/>
        </authorList>
    </citation>
    <scope>NUCLEOTIDE SEQUENCE [LARGE SCALE GENOMIC DNA]</scope>
    <source>
        <strain evidence="1 2">SH7</strain>
    </source>
</reference>
<dbReference type="Gene3D" id="3.40.50.1240">
    <property type="entry name" value="Phosphoglycerate mutase-like"/>
    <property type="match status" value="1"/>
</dbReference>
<dbReference type="InterPro" id="IPR050275">
    <property type="entry name" value="PGM_Phosphatase"/>
</dbReference>
<evidence type="ECO:0000313" key="2">
    <source>
        <dbReference type="Proteomes" id="UP000054709"/>
    </source>
</evidence>
<dbReference type="EMBL" id="LCZJ02000012">
    <property type="protein sequence ID" value="KTD88500.1"/>
    <property type="molecule type" value="Genomic_DNA"/>
</dbReference>
<accession>A0A0W1B4K8</accession>
<dbReference type="GO" id="GO:0005737">
    <property type="term" value="C:cytoplasm"/>
    <property type="evidence" value="ECO:0007669"/>
    <property type="project" value="TreeGrafter"/>
</dbReference>
<organism evidence="1 2">
    <name type="scientific">Paenibacillus etheri</name>
    <dbReference type="NCBI Taxonomy" id="1306852"/>
    <lineage>
        <taxon>Bacteria</taxon>
        <taxon>Bacillati</taxon>
        <taxon>Bacillota</taxon>
        <taxon>Bacilli</taxon>
        <taxon>Bacillales</taxon>
        <taxon>Paenibacillaceae</taxon>
        <taxon>Paenibacillus</taxon>
    </lineage>
</organism>
<dbReference type="AlphaFoldDB" id="A0A0W1B4K8"/>
<evidence type="ECO:0000313" key="1">
    <source>
        <dbReference type="EMBL" id="KTD88500.1"/>
    </source>
</evidence>
<dbReference type="Proteomes" id="UP000054709">
    <property type="component" value="Unassembled WGS sequence"/>
</dbReference>
<dbReference type="Pfam" id="PF00300">
    <property type="entry name" value="His_Phos_1"/>
    <property type="match status" value="1"/>
</dbReference>
<comment type="caution">
    <text evidence="1">The sequence shown here is derived from an EMBL/GenBank/DDBJ whole genome shotgun (WGS) entry which is preliminary data.</text>
</comment>
<gene>
    <name evidence="1" type="ORF">UQ64_04035</name>
</gene>
<name>A0A0W1B4K8_9BACL</name>
<dbReference type="RefSeq" id="WP_060621616.1">
    <property type="nucleotide sequence ID" value="NZ_LCZJ02000012.1"/>
</dbReference>
<dbReference type="GO" id="GO:0016791">
    <property type="term" value="F:phosphatase activity"/>
    <property type="evidence" value="ECO:0007669"/>
    <property type="project" value="TreeGrafter"/>
</dbReference>
<sequence length="188" mass="20977">MATFIYMVRHGESPKLPGGTERTRGLTARGEADARKITKKLRSEGIQVFYSSPYLRAIHTISGLAQEVGAEIQSVEDLREIHFSDGSKIMPDQELYPLLTTMFADPDFVPVGGESIHACQKRSVSMLQEILNKHSGQKVVIGTHGAVMTLMMNYFDAKYDLDFLLQTTKPDIYKMEFAGGTFIGVERL</sequence>